<comment type="caution">
    <text evidence="6">The sequence shown here is derived from an EMBL/GenBank/DDBJ whole genome shotgun (WGS) entry which is preliminary data.</text>
</comment>
<protein>
    <submittedName>
        <fullName evidence="6">Flagellar basal-body rod protein FlgG</fullName>
    </submittedName>
</protein>
<keyword evidence="2" id="KW-0975">Bacterial flagellum</keyword>
<evidence type="ECO:0000259" key="5">
    <source>
        <dbReference type="Pfam" id="PF22692"/>
    </source>
</evidence>
<evidence type="ECO:0000313" key="6">
    <source>
        <dbReference type="EMBL" id="PLT48398.1"/>
    </source>
</evidence>
<reference evidence="6 7" key="1">
    <citation type="submission" date="2017-05" db="EMBL/GenBank/DDBJ databases">
        <title>Functional genome analysis of Paenibacillus pasadenensis strain R16: insights on endophytic life style and antifungal activity.</title>
        <authorList>
            <person name="Passera A."/>
            <person name="Marcolungo L."/>
            <person name="Casati P."/>
            <person name="Brasca M."/>
            <person name="Quaglino F."/>
            <person name="Delledonne M."/>
        </authorList>
    </citation>
    <scope>NUCLEOTIDE SEQUENCE [LARGE SCALE GENOMIC DNA]</scope>
    <source>
        <strain evidence="6 7">R16</strain>
    </source>
</reference>
<feature type="domain" description="Flagellar basal body rod protein N-terminal" evidence="3">
    <location>
        <begin position="12"/>
        <end position="35"/>
    </location>
</feature>
<dbReference type="Pfam" id="PF00460">
    <property type="entry name" value="Flg_bb_rod"/>
    <property type="match status" value="1"/>
</dbReference>
<dbReference type="PANTHER" id="PTHR30435:SF19">
    <property type="entry name" value="FLAGELLAR BASAL-BODY ROD PROTEIN FLGG"/>
    <property type="match status" value="1"/>
</dbReference>
<evidence type="ECO:0000259" key="3">
    <source>
        <dbReference type="Pfam" id="PF00460"/>
    </source>
</evidence>
<dbReference type="GO" id="GO:0071978">
    <property type="term" value="P:bacterial-type flagellum-dependent swarming motility"/>
    <property type="evidence" value="ECO:0007669"/>
    <property type="project" value="TreeGrafter"/>
</dbReference>
<accession>A0A2N5NDK9</accession>
<keyword evidence="6" id="KW-0969">Cilium</keyword>
<comment type="subcellular location">
    <subcellularLocation>
        <location evidence="2">Bacterial flagellum basal body</location>
    </subcellularLocation>
</comment>
<dbReference type="InterPro" id="IPR020013">
    <property type="entry name" value="Flagellar_FlgE/F/G"/>
</dbReference>
<keyword evidence="7" id="KW-1185">Reference proteome</keyword>
<feature type="domain" description="Flagellar basal-body/hook protein C-terminal" evidence="4">
    <location>
        <begin position="236"/>
        <end position="281"/>
    </location>
</feature>
<sequence>MNNSIINATVSMSALQQRLDLLAENMANVNTAGYKRKEATFQDLLTNAKQQPEAFRREGRVGPLGYNQGWGARFIQMGPDMTQGSLKETGTSTDLALEGNALFVVASDDAGGRGYTRSGAFQLTVTGQGDTILATATGYPVLGQVPVQTANGVVLREGPIVVPEGVSLQISPEGVVDGVRADGSRTRLGQLSLVQPTRPESLVAAADNLFAVAAGTDAADVLTPVQAGEGGAVAVRQGFIEQSNVDLVEEMTELLSVQRAYQLSARALTSADTMAGLANNMRA</sequence>
<comment type="similarity">
    <text evidence="1 2">Belongs to the flagella basal body rod proteins family.</text>
</comment>
<dbReference type="RefSeq" id="WP_028598983.1">
    <property type="nucleotide sequence ID" value="NZ_BIMM01000017.1"/>
</dbReference>
<dbReference type="NCBIfam" id="TIGR03506">
    <property type="entry name" value="FlgEFG_subfam"/>
    <property type="match status" value="2"/>
</dbReference>
<dbReference type="AlphaFoldDB" id="A0A2N5NDK9"/>
<gene>
    <name evidence="6" type="ORF">B8V81_0530</name>
</gene>
<evidence type="ECO:0000313" key="7">
    <source>
        <dbReference type="Proteomes" id="UP000234789"/>
    </source>
</evidence>
<dbReference type="Pfam" id="PF06429">
    <property type="entry name" value="Flg_bbr_C"/>
    <property type="match status" value="1"/>
</dbReference>
<dbReference type="InterPro" id="IPR053967">
    <property type="entry name" value="LlgE_F_G-like_D1"/>
</dbReference>
<evidence type="ECO:0000256" key="1">
    <source>
        <dbReference type="ARBA" id="ARBA00009677"/>
    </source>
</evidence>
<evidence type="ECO:0000259" key="4">
    <source>
        <dbReference type="Pfam" id="PF06429"/>
    </source>
</evidence>
<feature type="domain" description="Flagellar hook protein FlgE/F/G-like D1" evidence="5">
    <location>
        <begin position="96"/>
        <end position="176"/>
    </location>
</feature>
<dbReference type="InterPro" id="IPR001444">
    <property type="entry name" value="Flag_bb_rod_N"/>
</dbReference>
<dbReference type="Proteomes" id="UP000234789">
    <property type="component" value="Unassembled WGS sequence"/>
</dbReference>
<dbReference type="InterPro" id="IPR037925">
    <property type="entry name" value="FlgE/F/G-like"/>
</dbReference>
<dbReference type="SUPFAM" id="SSF117143">
    <property type="entry name" value="Flagellar hook protein flgE"/>
    <property type="match status" value="1"/>
</dbReference>
<dbReference type="InterPro" id="IPR010930">
    <property type="entry name" value="Flg_bb/hook_C_dom"/>
</dbReference>
<dbReference type="GO" id="GO:0009425">
    <property type="term" value="C:bacterial-type flagellum basal body"/>
    <property type="evidence" value="ECO:0007669"/>
    <property type="project" value="UniProtKB-SubCell"/>
</dbReference>
<keyword evidence="6" id="KW-0282">Flagellum</keyword>
<organism evidence="6 7">
    <name type="scientific">Paenibacillus pasadenensis</name>
    <dbReference type="NCBI Taxonomy" id="217090"/>
    <lineage>
        <taxon>Bacteria</taxon>
        <taxon>Bacillati</taxon>
        <taxon>Bacillota</taxon>
        <taxon>Bacilli</taxon>
        <taxon>Bacillales</taxon>
        <taxon>Paenibacillaceae</taxon>
        <taxon>Paenibacillus</taxon>
    </lineage>
</organism>
<evidence type="ECO:0000256" key="2">
    <source>
        <dbReference type="RuleBase" id="RU362116"/>
    </source>
</evidence>
<proteinExistence type="inferred from homology"/>
<name>A0A2N5NDK9_9BACL</name>
<dbReference type="EMBL" id="NFEZ01000001">
    <property type="protein sequence ID" value="PLT48398.1"/>
    <property type="molecule type" value="Genomic_DNA"/>
</dbReference>
<dbReference type="Pfam" id="PF22692">
    <property type="entry name" value="LlgE_F_G_D1"/>
    <property type="match status" value="1"/>
</dbReference>
<dbReference type="PANTHER" id="PTHR30435">
    <property type="entry name" value="FLAGELLAR PROTEIN"/>
    <property type="match status" value="1"/>
</dbReference>
<dbReference type="OrthoDB" id="9800375at2"/>
<keyword evidence="6" id="KW-0966">Cell projection</keyword>